<evidence type="ECO:0000313" key="3">
    <source>
        <dbReference type="EMBL" id="VAW99010.1"/>
    </source>
</evidence>
<dbReference type="AlphaFoldDB" id="A0A3B1ABV4"/>
<dbReference type="InterPro" id="IPR052016">
    <property type="entry name" value="Bact_Sigma-Reg"/>
</dbReference>
<dbReference type="GO" id="GO:0016791">
    <property type="term" value="F:phosphatase activity"/>
    <property type="evidence" value="ECO:0007669"/>
    <property type="project" value="TreeGrafter"/>
</dbReference>
<reference evidence="3" key="1">
    <citation type="submission" date="2018-06" db="EMBL/GenBank/DDBJ databases">
        <authorList>
            <person name="Zhirakovskaya E."/>
        </authorList>
    </citation>
    <scope>NUCLEOTIDE SEQUENCE</scope>
</reference>
<feature type="domain" description="HDOD" evidence="2">
    <location>
        <begin position="15"/>
        <end position="209"/>
    </location>
</feature>
<dbReference type="PROSITE" id="PS51833">
    <property type="entry name" value="HDOD"/>
    <property type="match status" value="1"/>
</dbReference>
<dbReference type="SMART" id="SM00331">
    <property type="entry name" value="PP2C_SIG"/>
    <property type="match status" value="1"/>
</dbReference>
<dbReference type="Gene3D" id="3.60.40.10">
    <property type="entry name" value="PPM-type phosphatase domain"/>
    <property type="match status" value="1"/>
</dbReference>
<dbReference type="SUPFAM" id="SSF109604">
    <property type="entry name" value="HD-domain/PDEase-like"/>
    <property type="match status" value="1"/>
</dbReference>
<name>A0A3B1ABV4_9ZZZZ</name>
<accession>A0A3B1ABV4</accession>
<dbReference type="Pfam" id="PF08668">
    <property type="entry name" value="HDOD"/>
    <property type="match status" value="1"/>
</dbReference>
<dbReference type="InterPro" id="IPR013976">
    <property type="entry name" value="HDOD"/>
</dbReference>
<proteinExistence type="predicted"/>
<organism evidence="3">
    <name type="scientific">hydrothermal vent metagenome</name>
    <dbReference type="NCBI Taxonomy" id="652676"/>
    <lineage>
        <taxon>unclassified sequences</taxon>
        <taxon>metagenomes</taxon>
        <taxon>ecological metagenomes</taxon>
    </lineage>
</organism>
<dbReference type="InterPro" id="IPR001932">
    <property type="entry name" value="PPM-type_phosphatase-like_dom"/>
</dbReference>
<dbReference type="PANTHER" id="PTHR43156">
    <property type="entry name" value="STAGE II SPORULATION PROTEIN E-RELATED"/>
    <property type="match status" value="1"/>
</dbReference>
<keyword evidence="1" id="KW-0378">Hydrolase</keyword>
<protein>
    <submittedName>
        <fullName evidence="3">Serine phosphatase RsbU, regulator of sigma subunit</fullName>
    </submittedName>
</protein>
<dbReference type="EMBL" id="UOFT01000075">
    <property type="protein sequence ID" value="VAW99010.1"/>
    <property type="molecule type" value="Genomic_DNA"/>
</dbReference>
<dbReference type="Gene3D" id="1.10.3210.10">
    <property type="entry name" value="Hypothetical protein af1432"/>
    <property type="match status" value="1"/>
</dbReference>
<dbReference type="PANTHER" id="PTHR43156:SF2">
    <property type="entry name" value="STAGE II SPORULATION PROTEIN E"/>
    <property type="match status" value="1"/>
</dbReference>
<evidence type="ECO:0000259" key="2">
    <source>
        <dbReference type="PROSITE" id="PS51833"/>
    </source>
</evidence>
<dbReference type="InterPro" id="IPR036457">
    <property type="entry name" value="PPM-type-like_dom_sf"/>
</dbReference>
<dbReference type="Pfam" id="PF07228">
    <property type="entry name" value="SpoIIE"/>
    <property type="match status" value="1"/>
</dbReference>
<evidence type="ECO:0000256" key="1">
    <source>
        <dbReference type="ARBA" id="ARBA00022801"/>
    </source>
</evidence>
<sequence length="561" mass="61601">MTVVTQLELIKPTDLPAPPQAALQIIRACAREEVTSSEISDIAETNPALTAELLRVANSPLYGISREVTSISNAVAVLGLRALRNLVLCISIHDAINKEAIPNFDAEVFWEDSLRRAIVARQLAPLVKQDPDECFTAGLLQDFGLLILFYLHPEQTNEWQTLRSLSPAERLQQEQTIFSVTHTEIGKKLAEFWELPESLGVAIGAHHTHIYTNDEHSGLPAILQAADWINSVFVTNNPSQALTNATSRATQVLGIDEQAIKDICEALPALVTDAAISLGLKVDKQVEFEQVMRDANVRLAEENTSYQELTWTLEKTLRERDELAAALNNELELAREIQASLLPLDDADTPVHGVNISAKELSGDFYDFFKLDDGRVMFNLGDVSGKGMHAALLMAKTSSLFRCLGKKNHSPAELLKTINREICETSIRGMFVTMVAGIYNPADGSVVLVNAGNPPPILFNPKVKEKKIQLLAADTPPLGIVPDMEYAEVSVNLQQGHLYIYSDGITEGYAPDDGELGVMGLVSLIASLDNMPVQKRLDTIIQHLSQSSKGQRDDMTLLILE</sequence>
<gene>
    <name evidence="3" type="ORF">MNBD_GAMMA23-2353</name>
</gene>